<dbReference type="Proteomes" id="UP000193404">
    <property type="component" value="Chromosome"/>
</dbReference>
<dbReference type="RefSeq" id="WP_148691597.1">
    <property type="nucleotide sequence ID" value="NZ_CP020477.1"/>
</dbReference>
<comment type="function">
    <text evidence="7">Catalyzes the ATP-dependent amidation of the two carboxylate groups at positions a and c of cobyrinate, using either L-glutamine or ammonia as the nitrogen source.</text>
</comment>
<keyword evidence="11" id="KW-1185">Reference proteome</keyword>
<evidence type="ECO:0000256" key="2">
    <source>
        <dbReference type="ARBA" id="ARBA00022598"/>
    </source>
</evidence>
<dbReference type="InterPro" id="IPR027417">
    <property type="entry name" value="P-loop_NTPase"/>
</dbReference>
<comment type="catalytic activity">
    <reaction evidence="7">
        <text>cob(II)yrinate + 2 L-glutamine + 2 ATP + 2 H2O = cob(II)yrinate a,c diamide + 2 L-glutamate + 2 ADP + 2 phosphate + 2 H(+)</text>
        <dbReference type="Rhea" id="RHEA:26289"/>
        <dbReference type="ChEBI" id="CHEBI:15377"/>
        <dbReference type="ChEBI" id="CHEBI:15378"/>
        <dbReference type="ChEBI" id="CHEBI:29985"/>
        <dbReference type="ChEBI" id="CHEBI:30616"/>
        <dbReference type="ChEBI" id="CHEBI:43474"/>
        <dbReference type="ChEBI" id="CHEBI:58359"/>
        <dbReference type="ChEBI" id="CHEBI:58537"/>
        <dbReference type="ChEBI" id="CHEBI:58894"/>
        <dbReference type="ChEBI" id="CHEBI:456216"/>
        <dbReference type="EC" id="6.3.5.11"/>
    </reaction>
</comment>
<dbReference type="GeneID" id="41590662"/>
<dbReference type="PROSITE" id="PS51274">
    <property type="entry name" value="GATASE_COBBQ"/>
    <property type="match status" value="1"/>
</dbReference>
<dbReference type="HAMAP" id="MF_00027">
    <property type="entry name" value="CobB_CbiA"/>
    <property type="match status" value="1"/>
</dbReference>
<dbReference type="EMBL" id="CP020477">
    <property type="protein sequence ID" value="ARM75817.1"/>
    <property type="molecule type" value="Genomic_DNA"/>
</dbReference>
<dbReference type="STRING" id="282676.B6F84_07045"/>
<dbReference type="Pfam" id="PF01656">
    <property type="entry name" value="CbiA"/>
    <property type="match status" value="1"/>
</dbReference>
<feature type="site" description="Increases nucleophilicity of active site Cys" evidence="7">
    <location>
        <position position="424"/>
    </location>
</feature>
<dbReference type="EC" id="6.3.5.11" evidence="7"/>
<feature type="active site" description="Nucleophile" evidence="7">
    <location>
        <position position="322"/>
    </location>
</feature>
<protein>
    <recommendedName>
        <fullName evidence="7">Cobyrinate a,c-diamide synthase</fullName>
        <ecNumber evidence="7">6.3.5.11</ecNumber>
    </recommendedName>
    <alternativeName>
        <fullName evidence="7">Cobyrinic acid a,c-diamide synthetase</fullName>
    </alternativeName>
</protein>
<dbReference type="UniPathway" id="UPA00148">
    <property type="reaction ID" value="UER00231"/>
</dbReference>
<evidence type="ECO:0000256" key="1">
    <source>
        <dbReference type="ARBA" id="ARBA00001946"/>
    </source>
</evidence>
<dbReference type="InterPro" id="IPR004484">
    <property type="entry name" value="CbiA/CobB_synth"/>
</dbReference>
<evidence type="ECO:0000256" key="4">
    <source>
        <dbReference type="ARBA" id="ARBA00022840"/>
    </source>
</evidence>
<evidence type="ECO:0000256" key="5">
    <source>
        <dbReference type="ARBA" id="ARBA00022842"/>
    </source>
</evidence>
<evidence type="ECO:0000313" key="11">
    <source>
        <dbReference type="Proteomes" id="UP000193404"/>
    </source>
</evidence>
<dbReference type="NCBIfam" id="TIGR00379">
    <property type="entry name" value="cobB"/>
    <property type="match status" value="1"/>
</dbReference>
<evidence type="ECO:0000256" key="3">
    <source>
        <dbReference type="ARBA" id="ARBA00022741"/>
    </source>
</evidence>
<dbReference type="Pfam" id="PF07685">
    <property type="entry name" value="GATase_3"/>
    <property type="match status" value="1"/>
</dbReference>
<evidence type="ECO:0000259" key="8">
    <source>
        <dbReference type="Pfam" id="PF01656"/>
    </source>
</evidence>
<dbReference type="OrthoDB" id="8896at2157"/>
<dbReference type="KEGG" id="aman:B6F84_07045"/>
<dbReference type="Gene3D" id="3.40.50.300">
    <property type="entry name" value="P-loop containing nucleotide triphosphate hydrolases"/>
    <property type="match status" value="1"/>
</dbReference>
<dbReference type="CDD" id="cd05388">
    <property type="entry name" value="CobB_N"/>
    <property type="match status" value="1"/>
</dbReference>
<keyword evidence="4 7" id="KW-0067">ATP-binding</keyword>
<dbReference type="GO" id="GO:0005524">
    <property type="term" value="F:ATP binding"/>
    <property type="evidence" value="ECO:0007669"/>
    <property type="project" value="UniProtKB-UniRule"/>
</dbReference>
<comment type="domain">
    <text evidence="7">Comprises of two domains. The C-terminal domain contains the binding site for glutamine and catalyzes the hydrolysis of this substrate to glutamate and ammonia. The N-terminal domain is anticipated to bind ATP and cobyrinate and catalyzes the ultimate synthesis of the diamide product. The ammonia produced via the glutaminase domain is probably translocated to the adjacent domain via a molecular tunnel, where it reacts with an activated intermediate.</text>
</comment>
<dbReference type="CDD" id="cd03130">
    <property type="entry name" value="GATase1_CobB"/>
    <property type="match status" value="1"/>
</dbReference>
<evidence type="ECO:0000256" key="7">
    <source>
        <dbReference type="HAMAP-Rule" id="MF_00027"/>
    </source>
</evidence>
<feature type="domain" description="CobB/CobQ-like glutamine amidotransferase" evidence="9">
    <location>
        <begin position="243"/>
        <end position="428"/>
    </location>
</feature>
<dbReference type="PANTHER" id="PTHR43873:SF1">
    <property type="entry name" value="COBYRINATE A,C-DIAMIDE SYNTHASE"/>
    <property type="match status" value="1"/>
</dbReference>
<feature type="domain" description="CobQ/CobB/MinD/ParA nucleotide binding" evidence="8">
    <location>
        <begin position="7"/>
        <end position="185"/>
    </location>
</feature>
<dbReference type="InterPro" id="IPR002586">
    <property type="entry name" value="CobQ/CobB/MinD/ParA_Nub-bd_dom"/>
</dbReference>
<dbReference type="SUPFAM" id="SSF52317">
    <property type="entry name" value="Class I glutamine amidotransferase-like"/>
    <property type="match status" value="1"/>
</dbReference>
<comment type="pathway">
    <text evidence="7">Cofactor biosynthesis; adenosylcobalamin biosynthesis; cob(II)yrinate a,c-diamide from sirohydrochlorin (anaerobic route): step 10/10.</text>
</comment>
<keyword evidence="5 7" id="KW-0460">Magnesium</keyword>
<dbReference type="SUPFAM" id="SSF52540">
    <property type="entry name" value="P-loop containing nucleoside triphosphate hydrolases"/>
    <property type="match status" value="1"/>
</dbReference>
<keyword evidence="2 7" id="KW-0436">Ligase</keyword>
<organism evidence="10 11">
    <name type="scientific">Acidianus manzaensis</name>
    <dbReference type="NCBI Taxonomy" id="282676"/>
    <lineage>
        <taxon>Archaea</taxon>
        <taxon>Thermoproteota</taxon>
        <taxon>Thermoprotei</taxon>
        <taxon>Sulfolobales</taxon>
        <taxon>Sulfolobaceae</taxon>
        <taxon>Acidianus</taxon>
    </lineage>
</organism>
<dbReference type="PANTHER" id="PTHR43873">
    <property type="entry name" value="COBYRINATE A,C-DIAMIDE SYNTHASE"/>
    <property type="match status" value="1"/>
</dbReference>
<comment type="cofactor">
    <cofactor evidence="1 7">
        <name>Mg(2+)</name>
        <dbReference type="ChEBI" id="CHEBI:18420"/>
    </cofactor>
</comment>
<dbReference type="GO" id="GO:0042242">
    <property type="term" value="F:cobyrinic acid a,c-diamide synthase activity"/>
    <property type="evidence" value="ECO:0007669"/>
    <property type="project" value="UniProtKB-UniRule"/>
</dbReference>
<evidence type="ECO:0000313" key="10">
    <source>
        <dbReference type="EMBL" id="ARM75817.1"/>
    </source>
</evidence>
<dbReference type="InterPro" id="IPR011698">
    <property type="entry name" value="GATase_3"/>
</dbReference>
<comment type="miscellaneous">
    <text evidence="7">The a and c carboxylates of cobyrinate are activated for nucleophilic attack via formation of a phosphorylated intermediate by ATP. CbiA catalyzes first the amidation of the c-carboxylate, and then that of the a-carboxylate.</text>
</comment>
<name>A0A1W6K002_9CREN</name>
<gene>
    <name evidence="7" type="primary">cbiA</name>
    <name evidence="10" type="ORF">B6F84_07045</name>
</gene>
<comment type="similarity">
    <text evidence="7">Belongs to the CobB/CbiA family.</text>
</comment>
<keyword evidence="6 7" id="KW-0315">Glutamine amidotransferase</keyword>
<dbReference type="AlphaFoldDB" id="A0A1W6K002"/>
<keyword evidence="3 7" id="KW-0547">Nucleotide-binding</keyword>
<reference evidence="10 11" key="1">
    <citation type="submission" date="2017-03" db="EMBL/GenBank/DDBJ databases">
        <title>Sulfur activation and transportation mechanism of thermophilic Archaea Acidianus manzaensis YN-25.</title>
        <authorList>
            <person name="Ma Y."/>
            <person name="Yang Y."/>
            <person name="Xia J."/>
        </authorList>
    </citation>
    <scope>NUCLEOTIDE SEQUENCE [LARGE SCALE GENOMIC DNA]</scope>
    <source>
        <strain evidence="10 11">YN-25</strain>
    </source>
</reference>
<sequence length="436" mass="49174">MSKVPRIIIASDRSDSGKTTITAGIMRALSKKMKVRPFKAGPDFIDPGYHKIATKNPSINLDLYIMGKENVLKSLVKYSKNYDISVIEGVMGLYDGINLDYSTYQLSEVTKTPIILIINCENIGSTAGAIIQGLKIYGNAKIEGVIFNKIGSNTHYEYCKNSVKDIKVLGYIPFSKDLNIPSRHLGLFTVEGYDPENVISITSKLVEQYVDLDSIIEIANNTDNININIDENNNNEKPNKIAAIAYDEAFSFYYYENIDRIKKSYNIEFFSPLSNEIVENADFIYLGGGYPELYLDNLEKSQNTKNWLNKMINNDIPVLAECGGLMYLSKTIENEQNKKFQMAGIFDIDIKSKGKLTIGYTELLALEDSFLANKGEKIRGHEFHVSYPIEVNEKKFVFKNMKGKGIKNGYDGVLSHNTLATYSHFHFSIVEKKSVF</sequence>
<evidence type="ECO:0000259" key="9">
    <source>
        <dbReference type="Pfam" id="PF07685"/>
    </source>
</evidence>
<evidence type="ECO:0000256" key="6">
    <source>
        <dbReference type="ARBA" id="ARBA00022962"/>
    </source>
</evidence>
<dbReference type="NCBIfam" id="NF002204">
    <property type="entry name" value="PRK01077.1"/>
    <property type="match status" value="1"/>
</dbReference>
<keyword evidence="7" id="KW-0169">Cobalamin biosynthesis</keyword>
<dbReference type="Gene3D" id="3.40.50.880">
    <property type="match status" value="1"/>
</dbReference>
<proteinExistence type="inferred from homology"/>
<dbReference type="InterPro" id="IPR029062">
    <property type="entry name" value="Class_I_gatase-like"/>
</dbReference>
<accession>A0A1W6K002</accession>
<dbReference type="GO" id="GO:0009236">
    <property type="term" value="P:cobalamin biosynthetic process"/>
    <property type="evidence" value="ECO:0007669"/>
    <property type="project" value="UniProtKB-UniRule"/>
</dbReference>